<protein>
    <submittedName>
        <fullName evidence="1">Uncharacterized protein</fullName>
    </submittedName>
</protein>
<sequence length="132" mass="15406">MRRLRYHRSVAFDDQNNLSQTELLYYVYPMKQLRVLIAALKLDVEVKDIPELVNYADGELTKEDLIELEALQHLEKKRKEQNKCKRSSRCIGLASVFSNINGSVLEQEDMDPNFERCNKVECGKSKLSKRNL</sequence>
<accession>A0A8X6PIK2</accession>
<reference evidence="1" key="1">
    <citation type="submission" date="2020-08" db="EMBL/GenBank/DDBJ databases">
        <title>Multicomponent nature underlies the extraordinary mechanical properties of spider dragline silk.</title>
        <authorList>
            <person name="Kono N."/>
            <person name="Nakamura H."/>
            <person name="Mori M."/>
            <person name="Yoshida Y."/>
            <person name="Ohtoshi R."/>
            <person name="Malay A.D."/>
            <person name="Moran D.A.P."/>
            <person name="Tomita M."/>
            <person name="Numata K."/>
            <person name="Arakawa K."/>
        </authorList>
    </citation>
    <scope>NUCLEOTIDE SEQUENCE</scope>
</reference>
<comment type="caution">
    <text evidence="1">The sequence shown here is derived from an EMBL/GenBank/DDBJ whole genome shotgun (WGS) entry which is preliminary data.</text>
</comment>
<dbReference type="OrthoDB" id="10670885at2759"/>
<evidence type="ECO:0000313" key="1">
    <source>
        <dbReference type="EMBL" id="GFT66793.1"/>
    </source>
</evidence>
<keyword evidence="2" id="KW-1185">Reference proteome</keyword>
<dbReference type="Proteomes" id="UP000887013">
    <property type="component" value="Unassembled WGS sequence"/>
</dbReference>
<gene>
    <name evidence="1" type="ORF">NPIL_205781</name>
</gene>
<evidence type="ECO:0000313" key="2">
    <source>
        <dbReference type="Proteomes" id="UP000887013"/>
    </source>
</evidence>
<organism evidence="1 2">
    <name type="scientific">Nephila pilipes</name>
    <name type="common">Giant wood spider</name>
    <name type="synonym">Nephila maculata</name>
    <dbReference type="NCBI Taxonomy" id="299642"/>
    <lineage>
        <taxon>Eukaryota</taxon>
        <taxon>Metazoa</taxon>
        <taxon>Ecdysozoa</taxon>
        <taxon>Arthropoda</taxon>
        <taxon>Chelicerata</taxon>
        <taxon>Arachnida</taxon>
        <taxon>Araneae</taxon>
        <taxon>Araneomorphae</taxon>
        <taxon>Entelegynae</taxon>
        <taxon>Araneoidea</taxon>
        <taxon>Nephilidae</taxon>
        <taxon>Nephila</taxon>
    </lineage>
</organism>
<proteinExistence type="predicted"/>
<dbReference type="EMBL" id="BMAW01069000">
    <property type="protein sequence ID" value="GFT66793.1"/>
    <property type="molecule type" value="Genomic_DNA"/>
</dbReference>
<dbReference type="AlphaFoldDB" id="A0A8X6PIK2"/>
<name>A0A8X6PIK2_NEPPI</name>